<organism evidence="2 3">
    <name type="scientific">Crassostrea virginica</name>
    <name type="common">Eastern oyster</name>
    <dbReference type="NCBI Taxonomy" id="6565"/>
    <lineage>
        <taxon>Eukaryota</taxon>
        <taxon>Metazoa</taxon>
        <taxon>Spiralia</taxon>
        <taxon>Lophotrochozoa</taxon>
        <taxon>Mollusca</taxon>
        <taxon>Bivalvia</taxon>
        <taxon>Autobranchia</taxon>
        <taxon>Pteriomorphia</taxon>
        <taxon>Ostreida</taxon>
        <taxon>Ostreoidea</taxon>
        <taxon>Ostreidae</taxon>
        <taxon>Crassostrea</taxon>
    </lineage>
</organism>
<dbReference type="Proteomes" id="UP000694844">
    <property type="component" value="Chromosome 7"/>
</dbReference>
<evidence type="ECO:0000256" key="1">
    <source>
        <dbReference type="SAM" id="MobiDB-lite"/>
    </source>
</evidence>
<feature type="compositionally biased region" description="Polar residues" evidence="1">
    <location>
        <begin position="85"/>
        <end position="107"/>
    </location>
</feature>
<accession>A0A8B8AYS3</accession>
<reference evidence="3" key="1">
    <citation type="submission" date="2025-08" db="UniProtKB">
        <authorList>
            <consortium name="RefSeq"/>
        </authorList>
    </citation>
    <scope>IDENTIFICATION</scope>
    <source>
        <tissue evidence="3">Whole sample</tissue>
    </source>
</reference>
<dbReference type="AlphaFoldDB" id="A0A8B8AYS3"/>
<dbReference type="RefSeq" id="XP_022295469.1">
    <property type="nucleotide sequence ID" value="XM_022439761.1"/>
</dbReference>
<feature type="compositionally biased region" description="Basic and acidic residues" evidence="1">
    <location>
        <begin position="284"/>
        <end position="302"/>
    </location>
</feature>
<keyword evidence="2" id="KW-1185">Reference proteome</keyword>
<feature type="region of interest" description="Disordered" evidence="1">
    <location>
        <begin position="76"/>
        <end position="108"/>
    </location>
</feature>
<dbReference type="GeneID" id="111105455"/>
<evidence type="ECO:0000313" key="3">
    <source>
        <dbReference type="RefSeq" id="XP_022295469.1"/>
    </source>
</evidence>
<proteinExistence type="predicted"/>
<gene>
    <name evidence="3" type="primary">LOC111105455</name>
</gene>
<feature type="region of interest" description="Disordered" evidence="1">
    <location>
        <begin position="245"/>
        <end position="338"/>
    </location>
</feature>
<dbReference type="OrthoDB" id="6121191at2759"/>
<feature type="compositionally biased region" description="Polar residues" evidence="1">
    <location>
        <begin position="251"/>
        <end position="267"/>
    </location>
</feature>
<dbReference type="KEGG" id="cvn:111105455"/>
<evidence type="ECO:0000313" key="2">
    <source>
        <dbReference type="Proteomes" id="UP000694844"/>
    </source>
</evidence>
<sequence length="476" mass="52589">MKDRKITILYEGAASLNSPNSSPQRDPCFLEELSKDEAEVVELQMRCFQRNHLSTASQTDKVVVVQDEKEIIDLLAKQNHGKEASAQTETSQPTNSTKDMSVQTDQQDVSHHVTVLNRKLDEILDLLRGTLDASNKVNNLSDIVRWVSQPGGSVTIFPVEDQFLEIPARTITLTTSPVVRVGRMAETVCASPPAKKALFNGATSTDVEIIPKVTTLQGPPKILSQAVLSASSLDIDQPRSSVLSLDVDQPRSASQFMDVDQSSSSVPSLEDDQPQSAHQSMDVDQPRSSDVDRPRSDVDEPRSSLPSLDVDQPRSASRSMDVEQSSATGSSSPVEGSNTIRSPLIEVSHQFNQRNSTFDDRQLILECNPTACIREIKDKSEVIPGNIEFRIRRDILADVKSKSCSNGNFLWMLTRQIYHDEELIGRNFFGCKGRKPISPRRKKCLKAAFLDSCGTSYKDFTKAVSSINNGIRSLRG</sequence>
<protein>
    <submittedName>
        <fullName evidence="3">Uncharacterized protein LOC111105455</fullName>
    </submittedName>
</protein>
<feature type="compositionally biased region" description="Polar residues" evidence="1">
    <location>
        <begin position="314"/>
        <end position="338"/>
    </location>
</feature>
<name>A0A8B8AYS3_CRAVI</name>